<keyword evidence="9" id="KW-0121">Carboxypeptidase</keyword>
<dbReference type="InterPro" id="IPR001466">
    <property type="entry name" value="Beta-lactam-related"/>
</dbReference>
<dbReference type="EMBL" id="LCYG01000032">
    <property type="protein sequence ID" value="KLK92766.1"/>
    <property type="molecule type" value="Genomic_DNA"/>
</dbReference>
<dbReference type="InterPro" id="IPR058136">
    <property type="entry name" value="AmpC"/>
</dbReference>
<evidence type="ECO:0000256" key="4">
    <source>
        <dbReference type="ARBA" id="ARBA00022801"/>
    </source>
</evidence>
<dbReference type="STRING" id="1225564.AA309_12525"/>
<dbReference type="PROSITE" id="PS00336">
    <property type="entry name" value="BETA_LACTAMASE_C"/>
    <property type="match status" value="1"/>
</dbReference>
<dbReference type="SUPFAM" id="SSF56601">
    <property type="entry name" value="beta-lactamase/transpeptidase-like"/>
    <property type="match status" value="1"/>
</dbReference>
<dbReference type="GO" id="GO:0030288">
    <property type="term" value="C:outer membrane-bounded periplasmic space"/>
    <property type="evidence" value="ECO:0007669"/>
    <property type="project" value="InterPro"/>
</dbReference>
<dbReference type="AlphaFoldDB" id="A0A0H1RD36"/>
<dbReference type="Pfam" id="PF00144">
    <property type="entry name" value="Beta-lactamase"/>
    <property type="match status" value="1"/>
</dbReference>
<dbReference type="PANTHER" id="PTHR46825">
    <property type="entry name" value="D-ALANYL-D-ALANINE-CARBOXYPEPTIDASE/ENDOPEPTIDASE AMPH"/>
    <property type="match status" value="1"/>
</dbReference>
<evidence type="ECO:0000313" key="9">
    <source>
        <dbReference type="EMBL" id="KLK92766.1"/>
    </source>
</evidence>
<evidence type="ECO:0000259" key="8">
    <source>
        <dbReference type="Pfam" id="PF00144"/>
    </source>
</evidence>
<dbReference type="NCBIfam" id="NF033085">
    <property type="entry name" value="bla_class_C"/>
    <property type="match status" value="1"/>
</dbReference>
<evidence type="ECO:0000256" key="1">
    <source>
        <dbReference type="ARBA" id="ARBA00001526"/>
    </source>
</evidence>
<dbReference type="GO" id="GO:0017001">
    <property type="term" value="P:antibiotic catabolic process"/>
    <property type="evidence" value="ECO:0007669"/>
    <property type="project" value="InterPro"/>
</dbReference>
<gene>
    <name evidence="9" type="primary">ampC</name>
    <name evidence="9" type="ORF">AA309_12525</name>
</gene>
<feature type="domain" description="Beta-lactamase-related" evidence="8">
    <location>
        <begin position="41"/>
        <end position="383"/>
    </location>
</feature>
<comment type="catalytic activity">
    <reaction evidence="1 6">
        <text>a beta-lactam + H2O = a substituted beta-amino acid</text>
        <dbReference type="Rhea" id="RHEA:20401"/>
        <dbReference type="ChEBI" id="CHEBI:15377"/>
        <dbReference type="ChEBI" id="CHEBI:35627"/>
        <dbReference type="ChEBI" id="CHEBI:140347"/>
        <dbReference type="EC" id="3.5.2.6"/>
    </reaction>
</comment>
<organism evidence="9 10">
    <name type="scientific">Microvirga vignae</name>
    <dbReference type="NCBI Taxonomy" id="1225564"/>
    <lineage>
        <taxon>Bacteria</taxon>
        <taxon>Pseudomonadati</taxon>
        <taxon>Pseudomonadota</taxon>
        <taxon>Alphaproteobacteria</taxon>
        <taxon>Hyphomicrobiales</taxon>
        <taxon>Methylobacteriaceae</taxon>
        <taxon>Microvirga</taxon>
    </lineage>
</organism>
<evidence type="ECO:0000313" key="10">
    <source>
        <dbReference type="Proteomes" id="UP000035489"/>
    </source>
</evidence>
<dbReference type="InterPro" id="IPR001586">
    <property type="entry name" value="Beta-lactam_class-C_AS"/>
</dbReference>
<dbReference type="OrthoDB" id="5377431at2"/>
<keyword evidence="9" id="KW-0645">Protease</keyword>
<dbReference type="PANTHER" id="PTHR46825:SF8">
    <property type="entry name" value="BETA-LACTAMASE-RELATED"/>
    <property type="match status" value="1"/>
</dbReference>
<dbReference type="GO" id="GO:0046677">
    <property type="term" value="P:response to antibiotic"/>
    <property type="evidence" value="ECO:0007669"/>
    <property type="project" value="UniProtKB-UniRule"/>
</dbReference>
<feature type="chain" id="PRO_5002592966" description="Beta-lactamase" evidence="7">
    <location>
        <begin position="29"/>
        <end position="388"/>
    </location>
</feature>
<dbReference type="EC" id="3.5.2.6" evidence="3 6"/>
<dbReference type="PATRIC" id="fig|1225564.3.peg.3328"/>
<evidence type="ECO:0000256" key="3">
    <source>
        <dbReference type="ARBA" id="ARBA00012865"/>
    </source>
</evidence>
<evidence type="ECO:0000256" key="7">
    <source>
        <dbReference type="SAM" id="SignalP"/>
    </source>
</evidence>
<dbReference type="InterPro" id="IPR012338">
    <property type="entry name" value="Beta-lactam/transpept-like"/>
</dbReference>
<comment type="caution">
    <text evidence="9">The sequence shown here is derived from an EMBL/GenBank/DDBJ whole genome shotgun (WGS) entry which is preliminary data.</text>
</comment>
<keyword evidence="10" id="KW-1185">Reference proteome</keyword>
<dbReference type="Gene3D" id="3.40.710.10">
    <property type="entry name" value="DD-peptidase/beta-lactamase superfamily"/>
    <property type="match status" value="1"/>
</dbReference>
<sequence>MPLHSRLSPSLAAALLAYALGSLSTAFGAGSDQDAKVRQVVDDAMKPVIQQYGIPGLAVAVTVGGTRHFIEYGLASNDPRVSVTRDTLFELGSISKTFTATLATYAEGEGKLSLNDPVSKHMPELKGSALDDVRLLDLATHTAGGFPLQLPDNVKDQQQLIAYYRAWKPRFSPGTHRSYANPSIGLLGVIAAKTMEASFETLAERLFSELGLRRTYVNVPAAEMKSYAWGYNRDGRPVRVSRALLANEAYGVKSNAVDMIRFLEVNMGIGTVPTRVARALKATHTGYFRSGELIQDLVWEQYPYPVELEKIVAGNSMNMKAMPATAIDPPMAPREDMILNKTGSTNGFGAYVAFVPEKKVGIVMLANKAYPNEARVEAALQVLSRLRE</sequence>
<evidence type="ECO:0000256" key="6">
    <source>
        <dbReference type="RuleBase" id="RU361140"/>
    </source>
</evidence>
<keyword evidence="7" id="KW-0732">Signal</keyword>
<dbReference type="Proteomes" id="UP000035489">
    <property type="component" value="Unassembled WGS sequence"/>
</dbReference>
<name>A0A0H1RD36_9HYPH</name>
<dbReference type="GO" id="GO:0008800">
    <property type="term" value="F:beta-lactamase activity"/>
    <property type="evidence" value="ECO:0007669"/>
    <property type="project" value="UniProtKB-UniRule"/>
</dbReference>
<keyword evidence="5 6" id="KW-0046">Antibiotic resistance</keyword>
<evidence type="ECO:0000256" key="5">
    <source>
        <dbReference type="ARBA" id="ARBA00023251"/>
    </source>
</evidence>
<keyword evidence="4 6" id="KW-0378">Hydrolase</keyword>
<dbReference type="InterPro" id="IPR050491">
    <property type="entry name" value="AmpC-like"/>
</dbReference>
<dbReference type="RefSeq" id="WP_047189588.1">
    <property type="nucleotide sequence ID" value="NZ_LCYG01000032.1"/>
</dbReference>
<evidence type="ECO:0000256" key="2">
    <source>
        <dbReference type="ARBA" id="ARBA00007840"/>
    </source>
</evidence>
<accession>A0A0H1RD36</accession>
<comment type="similarity">
    <text evidence="2 6">Belongs to the class-C beta-lactamase family.</text>
</comment>
<reference evidence="9 10" key="1">
    <citation type="submission" date="2015-05" db="EMBL/GenBank/DDBJ databases">
        <title>Draft genome sequence of Microvirga vignae strain BR3299, a novel nitrogen fixing bacteria isolated from Brazil semi-aired region.</title>
        <authorList>
            <person name="Zilli J.E."/>
            <person name="Passos S.R."/>
            <person name="Leite J."/>
            <person name="Baldani J.I."/>
            <person name="Xavier G.R."/>
            <person name="Rumjaneck N.G."/>
            <person name="Simoes-Araujo J.L."/>
        </authorList>
    </citation>
    <scope>NUCLEOTIDE SEQUENCE [LARGE SCALE GENOMIC DNA]</scope>
    <source>
        <strain evidence="9 10">BR3299</strain>
    </source>
</reference>
<feature type="signal peptide" evidence="7">
    <location>
        <begin position="1"/>
        <end position="28"/>
    </location>
</feature>
<proteinExistence type="inferred from homology"/>
<protein>
    <recommendedName>
        <fullName evidence="3 6">Beta-lactamase</fullName>
        <ecNumber evidence="3 6">3.5.2.6</ecNumber>
    </recommendedName>
</protein>
<dbReference type="GO" id="GO:0004180">
    <property type="term" value="F:carboxypeptidase activity"/>
    <property type="evidence" value="ECO:0007669"/>
    <property type="project" value="UniProtKB-KW"/>
</dbReference>